<evidence type="ECO:0000256" key="1">
    <source>
        <dbReference type="ARBA" id="ARBA00022723"/>
    </source>
</evidence>
<comment type="caution">
    <text evidence="3">The sequence shown here is derived from an EMBL/GenBank/DDBJ whole genome shotgun (WGS) entry which is preliminary data.</text>
</comment>
<dbReference type="AlphaFoldDB" id="A0A7Y6DY61"/>
<dbReference type="EMBL" id="JABMCI010000066">
    <property type="protein sequence ID" value="NUU18115.1"/>
    <property type="molecule type" value="Genomic_DNA"/>
</dbReference>
<dbReference type="PROSITE" id="PS00196">
    <property type="entry name" value="COPPER_BLUE"/>
    <property type="match status" value="1"/>
</dbReference>
<keyword evidence="2" id="KW-0186">Copper</keyword>
<keyword evidence="1" id="KW-0479">Metal-binding</keyword>
<dbReference type="Gene3D" id="2.60.40.420">
    <property type="entry name" value="Cupredoxins - blue copper proteins"/>
    <property type="match status" value="1"/>
</dbReference>
<keyword evidence="4" id="KW-1185">Reference proteome</keyword>
<evidence type="ECO:0000313" key="4">
    <source>
        <dbReference type="Proteomes" id="UP000565724"/>
    </source>
</evidence>
<dbReference type="InterPro" id="IPR033138">
    <property type="entry name" value="Cu_oxidase_CS"/>
</dbReference>
<evidence type="ECO:0008006" key="5">
    <source>
        <dbReference type="Google" id="ProtNLM"/>
    </source>
</evidence>
<gene>
    <name evidence="3" type="ORF">HP550_12735</name>
</gene>
<dbReference type="InterPro" id="IPR008972">
    <property type="entry name" value="Cupredoxin"/>
</dbReference>
<name>A0A7Y6DY61_9CELL</name>
<dbReference type="PROSITE" id="PS00079">
    <property type="entry name" value="MULTICOPPER_OXIDASE1"/>
    <property type="match status" value="1"/>
</dbReference>
<dbReference type="SUPFAM" id="SSF49503">
    <property type="entry name" value="Cupredoxins"/>
    <property type="match status" value="1"/>
</dbReference>
<evidence type="ECO:0000256" key="2">
    <source>
        <dbReference type="ARBA" id="ARBA00023008"/>
    </source>
</evidence>
<dbReference type="InterPro" id="IPR028871">
    <property type="entry name" value="BlueCu_1_BS"/>
</dbReference>
<dbReference type="GO" id="GO:0046872">
    <property type="term" value="F:metal ion binding"/>
    <property type="evidence" value="ECO:0007669"/>
    <property type="project" value="UniProtKB-KW"/>
</dbReference>
<accession>A0A7Y6DY61</accession>
<dbReference type="RefSeq" id="WP_175348041.1">
    <property type="nucleotide sequence ID" value="NZ_JABMCI010000066.1"/>
</dbReference>
<protein>
    <recommendedName>
        <fullName evidence="5">Blue (type 1) copper domain-containing protein</fullName>
    </recommendedName>
</protein>
<organism evidence="3 4">
    <name type="scientific">Cellulomonas humilata</name>
    <dbReference type="NCBI Taxonomy" id="144055"/>
    <lineage>
        <taxon>Bacteria</taxon>
        <taxon>Bacillati</taxon>
        <taxon>Actinomycetota</taxon>
        <taxon>Actinomycetes</taxon>
        <taxon>Micrococcales</taxon>
        <taxon>Cellulomonadaceae</taxon>
        <taxon>Cellulomonas</taxon>
    </lineage>
</organism>
<dbReference type="PROSITE" id="PS51257">
    <property type="entry name" value="PROKAR_LIPOPROTEIN"/>
    <property type="match status" value="1"/>
</dbReference>
<sequence length="184" mass="18478">MRGGRVLVAVASAAVLTGCVTVNQQQAGPGMMHGRGAGVARSACTPTADPGSVAMVMLGDGRMLRRMHGSAAVLRVMPASVPEGSVTLVARNMGLRTHELVVLPLAHGASVGELPQGADGAVDETGSLGEASAPCAEGAGDGLPSGAVGWVTLDLPAGRYEVVCNLPHHYAAGMFDELVVSEVS</sequence>
<dbReference type="Proteomes" id="UP000565724">
    <property type="component" value="Unassembled WGS sequence"/>
</dbReference>
<reference evidence="3 4" key="1">
    <citation type="submission" date="2020-05" db="EMBL/GenBank/DDBJ databases">
        <title>Genome Sequencing of Type Strains.</title>
        <authorList>
            <person name="Lemaire J.F."/>
            <person name="Inderbitzin P."/>
            <person name="Gregorio O.A."/>
            <person name="Collins S.B."/>
            <person name="Wespe N."/>
            <person name="Knight-Connoni V."/>
        </authorList>
    </citation>
    <scope>NUCLEOTIDE SEQUENCE [LARGE SCALE GENOMIC DNA]</scope>
    <source>
        <strain evidence="3 4">ATCC 25174</strain>
    </source>
</reference>
<proteinExistence type="predicted"/>
<evidence type="ECO:0000313" key="3">
    <source>
        <dbReference type="EMBL" id="NUU18115.1"/>
    </source>
</evidence>